<name>A0ABX0ZG47_9ACTN</name>
<dbReference type="RefSeq" id="WP_167981541.1">
    <property type="nucleotide sequence ID" value="NZ_JAATEJ010000002.1"/>
</dbReference>
<evidence type="ECO:0000259" key="2">
    <source>
        <dbReference type="Pfam" id="PF14016"/>
    </source>
</evidence>
<dbReference type="InterPro" id="IPR025326">
    <property type="entry name" value="DUF4232"/>
</dbReference>
<dbReference type="EMBL" id="JAATEJ010000002">
    <property type="protein sequence ID" value="NJP42700.1"/>
    <property type="molecule type" value="Genomic_DNA"/>
</dbReference>
<gene>
    <name evidence="3" type="ORF">HCN08_04640</name>
</gene>
<sequence>MVGKSRGGVALAVGLTVLVAVAGCRAGVRGADGLDASVPAVPTATTTAATATAAGGTAAARGRTAPATSAPPAAPGRKGAPKTVPPGADADAARHPACTAGQLTLARGATDNSRVGRTTTTLELRNASAATCLLRGWPGVTASGHTPVQDCGTVAPALPPTPCAPRTAADERRPLPVTRTPGVAAHDVVLSPGAATSFAMVWTPCESWDSPTALHFTLPGDARALTLAPLGLSVCAVQVAPFGTAW</sequence>
<keyword evidence="4" id="KW-1185">Reference proteome</keyword>
<feature type="region of interest" description="Disordered" evidence="1">
    <location>
        <begin position="48"/>
        <end position="93"/>
    </location>
</feature>
<evidence type="ECO:0000313" key="3">
    <source>
        <dbReference type="EMBL" id="NJP42700.1"/>
    </source>
</evidence>
<dbReference type="Proteomes" id="UP000734511">
    <property type="component" value="Unassembled WGS sequence"/>
</dbReference>
<evidence type="ECO:0000256" key="1">
    <source>
        <dbReference type="SAM" id="MobiDB-lite"/>
    </source>
</evidence>
<protein>
    <submittedName>
        <fullName evidence="3">DUF4232 domain-containing protein</fullName>
    </submittedName>
</protein>
<accession>A0ABX0ZG47</accession>
<organism evidence="3 4">
    <name type="scientific">Actinacidiphila epipremni</name>
    <dbReference type="NCBI Taxonomy" id="2053013"/>
    <lineage>
        <taxon>Bacteria</taxon>
        <taxon>Bacillati</taxon>
        <taxon>Actinomycetota</taxon>
        <taxon>Actinomycetes</taxon>
        <taxon>Kitasatosporales</taxon>
        <taxon>Streptomycetaceae</taxon>
        <taxon>Actinacidiphila</taxon>
    </lineage>
</organism>
<proteinExistence type="predicted"/>
<dbReference type="PROSITE" id="PS51257">
    <property type="entry name" value="PROKAR_LIPOPROTEIN"/>
    <property type="match status" value="1"/>
</dbReference>
<evidence type="ECO:0000313" key="4">
    <source>
        <dbReference type="Proteomes" id="UP000734511"/>
    </source>
</evidence>
<dbReference type="Pfam" id="PF14016">
    <property type="entry name" value="DUF4232"/>
    <property type="match status" value="1"/>
</dbReference>
<feature type="compositionally biased region" description="Low complexity" evidence="1">
    <location>
        <begin position="48"/>
        <end position="82"/>
    </location>
</feature>
<reference evidence="3 4" key="1">
    <citation type="submission" date="2020-03" db="EMBL/GenBank/DDBJ databases">
        <title>WGS of actinomycetes isolated from Thailand.</title>
        <authorList>
            <person name="Thawai C."/>
        </authorList>
    </citation>
    <scope>NUCLEOTIDE SEQUENCE [LARGE SCALE GENOMIC DNA]</scope>
    <source>
        <strain evidence="3 4">PRB2-1</strain>
    </source>
</reference>
<comment type="caution">
    <text evidence="3">The sequence shown here is derived from an EMBL/GenBank/DDBJ whole genome shotgun (WGS) entry which is preliminary data.</text>
</comment>
<feature type="domain" description="DUF4232" evidence="2">
    <location>
        <begin position="98"/>
        <end position="236"/>
    </location>
</feature>